<dbReference type="AlphaFoldDB" id="A0A222FK25"/>
<sequence length="161" mass="18269">MNAPQFIAIDASSWEDHAHPIAIAWSLSDGRIKTTLIQPEDDWDDWDYALEDIHGINQDTLYQRGETCWSVIRELEGDLHASRLYADQAAPCQHLLERIYDACQREPSFEVDATDTPSFDGQQLPCDERVYAMLQAWAEQHGTEGFSTADSAKDGPDWPQD</sequence>
<protein>
    <submittedName>
        <fullName evidence="1">Uncharacterized protein</fullName>
    </submittedName>
</protein>
<proteinExistence type="predicted"/>
<dbReference type="OrthoDB" id="6367287at2"/>
<dbReference type="Proteomes" id="UP000202440">
    <property type="component" value="Chromosome"/>
</dbReference>
<gene>
    <name evidence="1" type="ORF">CHH28_12100</name>
</gene>
<accession>A0A222FK25</accession>
<dbReference type="KEGG" id="bsan:CHH28_12100"/>
<name>A0A222FK25_9GAMM</name>
<reference evidence="1 2" key="1">
    <citation type="submission" date="2017-07" db="EMBL/GenBank/DDBJ databases">
        <title>Annotated genome sequence of Bacterioplanes sanyensis isolated from Red Sea.</title>
        <authorList>
            <person name="Rehman Z.U."/>
        </authorList>
    </citation>
    <scope>NUCLEOTIDE SEQUENCE [LARGE SCALE GENOMIC DNA]</scope>
    <source>
        <strain evidence="1 2">NV9</strain>
    </source>
</reference>
<organism evidence="1 2">
    <name type="scientific">Bacterioplanes sanyensis</name>
    <dbReference type="NCBI Taxonomy" id="1249553"/>
    <lineage>
        <taxon>Bacteria</taxon>
        <taxon>Pseudomonadati</taxon>
        <taxon>Pseudomonadota</taxon>
        <taxon>Gammaproteobacteria</taxon>
        <taxon>Oceanospirillales</taxon>
        <taxon>Oceanospirillaceae</taxon>
        <taxon>Bacterioplanes</taxon>
    </lineage>
</organism>
<dbReference type="RefSeq" id="WP_094060548.1">
    <property type="nucleotide sequence ID" value="NZ_CP022530.1"/>
</dbReference>
<dbReference type="EMBL" id="CP022530">
    <property type="protein sequence ID" value="ASP39368.1"/>
    <property type="molecule type" value="Genomic_DNA"/>
</dbReference>
<keyword evidence="2" id="KW-1185">Reference proteome</keyword>
<evidence type="ECO:0000313" key="1">
    <source>
        <dbReference type="EMBL" id="ASP39368.1"/>
    </source>
</evidence>
<evidence type="ECO:0000313" key="2">
    <source>
        <dbReference type="Proteomes" id="UP000202440"/>
    </source>
</evidence>